<evidence type="ECO:0000256" key="1">
    <source>
        <dbReference type="SAM" id="MobiDB-lite"/>
    </source>
</evidence>
<dbReference type="EMBL" id="LT629732">
    <property type="protein sequence ID" value="SDR95937.1"/>
    <property type="molecule type" value="Genomic_DNA"/>
</dbReference>
<proteinExistence type="predicted"/>
<evidence type="ECO:0000313" key="4">
    <source>
        <dbReference type="Proteomes" id="UP000198983"/>
    </source>
</evidence>
<feature type="domain" description="Amidase" evidence="2">
    <location>
        <begin position="59"/>
        <end position="445"/>
    </location>
</feature>
<keyword evidence="4" id="KW-1185">Reference proteome</keyword>
<sequence>MAQTRAGVDRHALDPDDPGSADSLCVRIDAASELHAFVAEAGRRERVRRELAELRELREASEVAAPAGSRSGHGLDRPALFGVPVGVKDVFHVDGLPTAAGSRLPPELLAGPEGGAVTRLREAGAVVAGKTVTAEFASVAPGPTRNPHRAGHTPGGSSSGSAAAVAAGLVPLALGTQTVGSVLRPAAYCGIVGFKPGHGRIPDDGLVPNAPTFDTVGILAVDVATAIRAAAVLCTDWRPGLVADLPYEGGGTPEALPLMPVPPELPVLGVPDGAYLRQATPVAQAAFAAQVETLAAAGYPVRRVGMLDDIDEVNRRNRTINGFEFARVHEQWFAPYADRYHPLTAAAVRDGRKVSEADYADALARREHFAGDLVRRMDAEGIDGWIAPAATGPAPEGLDSTGSPLMTLPWTQARLPAVSVPAGLVDGLPVGLQCVARPGADETLLAWARRLAAVLGTTRRREGLR</sequence>
<feature type="region of interest" description="Disordered" evidence="1">
    <location>
        <begin position="138"/>
        <end position="160"/>
    </location>
</feature>
<organism evidence="3 4">
    <name type="scientific">Actinopolymorpha singaporensis</name>
    <dbReference type="NCBI Taxonomy" id="117157"/>
    <lineage>
        <taxon>Bacteria</taxon>
        <taxon>Bacillati</taxon>
        <taxon>Actinomycetota</taxon>
        <taxon>Actinomycetes</taxon>
        <taxon>Propionibacteriales</taxon>
        <taxon>Actinopolymorphaceae</taxon>
        <taxon>Actinopolymorpha</taxon>
    </lineage>
</organism>
<dbReference type="OrthoDB" id="5175573at2"/>
<dbReference type="SUPFAM" id="SSF75304">
    <property type="entry name" value="Amidase signature (AS) enzymes"/>
    <property type="match status" value="1"/>
</dbReference>
<dbReference type="InterPro" id="IPR036928">
    <property type="entry name" value="AS_sf"/>
</dbReference>
<feature type="region of interest" description="Disordered" evidence="1">
    <location>
        <begin position="1"/>
        <end position="20"/>
    </location>
</feature>
<dbReference type="GO" id="GO:0016740">
    <property type="term" value="F:transferase activity"/>
    <property type="evidence" value="ECO:0007669"/>
    <property type="project" value="UniProtKB-KW"/>
</dbReference>
<evidence type="ECO:0000313" key="3">
    <source>
        <dbReference type="EMBL" id="SDR95937.1"/>
    </source>
</evidence>
<dbReference type="PANTHER" id="PTHR11895:SF67">
    <property type="entry name" value="AMIDASE DOMAIN-CONTAINING PROTEIN"/>
    <property type="match status" value="1"/>
</dbReference>
<dbReference type="Gene3D" id="3.90.1300.10">
    <property type="entry name" value="Amidase signature (AS) domain"/>
    <property type="match status" value="1"/>
</dbReference>
<dbReference type="InterPro" id="IPR000120">
    <property type="entry name" value="Amidase"/>
</dbReference>
<dbReference type="AlphaFoldDB" id="A0A1H1NAF4"/>
<reference evidence="3 4" key="1">
    <citation type="submission" date="2016-10" db="EMBL/GenBank/DDBJ databases">
        <authorList>
            <person name="de Groot N.N."/>
        </authorList>
    </citation>
    <scope>NUCLEOTIDE SEQUENCE [LARGE SCALE GENOMIC DNA]</scope>
    <source>
        <strain evidence="3 4">DSM 22024</strain>
    </source>
</reference>
<dbReference type="Pfam" id="PF01425">
    <property type="entry name" value="Amidase"/>
    <property type="match status" value="1"/>
</dbReference>
<dbReference type="RefSeq" id="WP_092651236.1">
    <property type="nucleotide sequence ID" value="NZ_LT629732.1"/>
</dbReference>
<dbReference type="Proteomes" id="UP000198983">
    <property type="component" value="Chromosome I"/>
</dbReference>
<dbReference type="PANTHER" id="PTHR11895">
    <property type="entry name" value="TRANSAMIDASE"/>
    <property type="match status" value="1"/>
</dbReference>
<name>A0A1H1NAF4_9ACTN</name>
<dbReference type="InterPro" id="IPR023631">
    <property type="entry name" value="Amidase_dom"/>
</dbReference>
<accession>A0A1H1NAF4</accession>
<keyword evidence="3" id="KW-0808">Transferase</keyword>
<evidence type="ECO:0000259" key="2">
    <source>
        <dbReference type="Pfam" id="PF01425"/>
    </source>
</evidence>
<dbReference type="STRING" id="117157.SAMN04489717_1162"/>
<gene>
    <name evidence="3" type="ORF">SAMN04489717_1162</name>
</gene>
<protein>
    <submittedName>
        <fullName evidence="3">Asp-tRNAAsn/Glu-tRNAGln amidotransferase A subunit</fullName>
    </submittedName>
</protein>